<accession>A0A931GBI0</accession>
<dbReference type="Proteomes" id="UP000706172">
    <property type="component" value="Unassembled WGS sequence"/>
</dbReference>
<gene>
    <name evidence="7 8" type="primary">ispD</name>
    <name evidence="8" type="ORF">H0S81_05860</name>
</gene>
<evidence type="ECO:0000313" key="8">
    <source>
        <dbReference type="EMBL" id="MBG0779434.1"/>
    </source>
</evidence>
<dbReference type="Gene3D" id="3.90.550.10">
    <property type="entry name" value="Spore Coat Polysaccharide Biosynthesis Protein SpsA, Chain A"/>
    <property type="match status" value="1"/>
</dbReference>
<dbReference type="FunFam" id="3.90.550.10:FF:000003">
    <property type="entry name" value="2-C-methyl-D-erythritol 4-phosphate cytidylyltransferase"/>
    <property type="match status" value="1"/>
</dbReference>
<feature type="site" description="Positions MEP for the nucleophilic attack" evidence="7">
    <location>
        <position position="219"/>
    </location>
</feature>
<feature type="site" description="Transition state stabilizer" evidence="7">
    <location>
        <position position="18"/>
    </location>
</feature>
<evidence type="ECO:0000256" key="6">
    <source>
        <dbReference type="ARBA" id="ARBA00023229"/>
    </source>
</evidence>
<dbReference type="NCBIfam" id="TIGR00453">
    <property type="entry name" value="ispD"/>
    <property type="match status" value="1"/>
</dbReference>
<dbReference type="GO" id="GO:0050518">
    <property type="term" value="F:2-C-methyl-D-erythritol 4-phosphate cytidylyltransferase activity"/>
    <property type="evidence" value="ECO:0007669"/>
    <property type="project" value="UniProtKB-UniRule"/>
</dbReference>
<dbReference type="InterPro" id="IPR001228">
    <property type="entry name" value="IspD"/>
</dbReference>
<evidence type="ECO:0000256" key="3">
    <source>
        <dbReference type="ARBA" id="ARBA00009789"/>
    </source>
</evidence>
<keyword evidence="6 7" id="KW-0414">Isoprene biosynthesis</keyword>
<dbReference type="InterPro" id="IPR050088">
    <property type="entry name" value="IspD/TarI_cytidylyltransf_bact"/>
</dbReference>
<organism evidence="8 9">
    <name type="scientific">Desulfotignum balticum</name>
    <dbReference type="NCBI Taxonomy" id="115781"/>
    <lineage>
        <taxon>Bacteria</taxon>
        <taxon>Pseudomonadati</taxon>
        <taxon>Thermodesulfobacteriota</taxon>
        <taxon>Desulfobacteria</taxon>
        <taxon>Desulfobacterales</taxon>
        <taxon>Desulfobacteraceae</taxon>
        <taxon>Desulfotignum</taxon>
    </lineage>
</organism>
<comment type="pathway">
    <text evidence="2 7">Isoprenoid biosynthesis; isopentenyl diphosphate biosynthesis via DXP pathway; isopentenyl diphosphate from 1-deoxy-D-xylulose 5-phosphate: step 2/6.</text>
</comment>
<evidence type="ECO:0000313" key="9">
    <source>
        <dbReference type="Proteomes" id="UP000706172"/>
    </source>
</evidence>
<dbReference type="PANTHER" id="PTHR32125:SF4">
    <property type="entry name" value="2-C-METHYL-D-ERYTHRITOL 4-PHOSPHATE CYTIDYLYLTRANSFERASE, CHLOROPLASTIC"/>
    <property type="match status" value="1"/>
</dbReference>
<dbReference type="GO" id="GO:0019288">
    <property type="term" value="P:isopentenyl diphosphate biosynthetic process, methylerythritol 4-phosphate pathway"/>
    <property type="evidence" value="ECO:0007669"/>
    <property type="project" value="UniProtKB-UniRule"/>
</dbReference>
<feature type="site" description="Positions MEP for the nucleophilic attack" evidence="7">
    <location>
        <position position="163"/>
    </location>
</feature>
<evidence type="ECO:0000256" key="1">
    <source>
        <dbReference type="ARBA" id="ARBA00001282"/>
    </source>
</evidence>
<dbReference type="InterPro" id="IPR034683">
    <property type="entry name" value="IspD/TarI"/>
</dbReference>
<comment type="similarity">
    <text evidence="3 7">Belongs to the IspD/TarI cytidylyltransferase family. IspD subfamily.</text>
</comment>
<dbReference type="HAMAP" id="MF_00108">
    <property type="entry name" value="IspD"/>
    <property type="match status" value="1"/>
</dbReference>
<dbReference type="SUPFAM" id="SSF53448">
    <property type="entry name" value="Nucleotide-diphospho-sugar transferases"/>
    <property type="match status" value="1"/>
</dbReference>
<keyword evidence="4 7" id="KW-0808">Transferase</keyword>
<dbReference type="PROSITE" id="PS01295">
    <property type="entry name" value="ISPD"/>
    <property type="match status" value="1"/>
</dbReference>
<evidence type="ECO:0000256" key="7">
    <source>
        <dbReference type="HAMAP-Rule" id="MF_00108"/>
    </source>
</evidence>
<comment type="caution">
    <text evidence="8">The sequence shown here is derived from an EMBL/GenBank/DDBJ whole genome shotgun (WGS) entry which is preliminary data.</text>
</comment>
<evidence type="ECO:0000256" key="5">
    <source>
        <dbReference type="ARBA" id="ARBA00022695"/>
    </source>
</evidence>
<dbReference type="AlphaFoldDB" id="A0A931GBI0"/>
<dbReference type="EMBL" id="JACCQK010000313">
    <property type="protein sequence ID" value="MBG0779434.1"/>
    <property type="molecule type" value="Genomic_DNA"/>
</dbReference>
<dbReference type="Pfam" id="PF01128">
    <property type="entry name" value="IspD"/>
    <property type="match status" value="1"/>
</dbReference>
<dbReference type="InterPro" id="IPR029044">
    <property type="entry name" value="Nucleotide-diphossugar_trans"/>
</dbReference>
<keyword evidence="5 7" id="KW-0548">Nucleotidyltransferase</keyword>
<feature type="site" description="Transition state stabilizer" evidence="7">
    <location>
        <position position="25"/>
    </location>
</feature>
<comment type="function">
    <text evidence="7">Catalyzes the formation of 4-diphosphocytidyl-2-C-methyl-D-erythritol from CTP and 2-C-methyl-D-erythritol 4-phosphate (MEP).</text>
</comment>
<evidence type="ECO:0000256" key="2">
    <source>
        <dbReference type="ARBA" id="ARBA00004787"/>
    </source>
</evidence>
<protein>
    <recommendedName>
        <fullName evidence="7">2-C-methyl-D-erythritol 4-phosphate cytidylyltransferase</fullName>
        <ecNumber evidence="7">2.7.7.60</ecNumber>
    </recommendedName>
    <alternativeName>
        <fullName evidence="7">4-diphosphocytidyl-2C-methyl-D-erythritol synthase</fullName>
    </alternativeName>
    <alternativeName>
        <fullName evidence="7">MEP cytidylyltransferase</fullName>
        <shortName evidence="7">MCT</shortName>
    </alternativeName>
</protein>
<proteinExistence type="inferred from homology"/>
<comment type="catalytic activity">
    <reaction evidence="1 7">
        <text>2-C-methyl-D-erythritol 4-phosphate + CTP + H(+) = 4-CDP-2-C-methyl-D-erythritol + diphosphate</text>
        <dbReference type="Rhea" id="RHEA:13429"/>
        <dbReference type="ChEBI" id="CHEBI:15378"/>
        <dbReference type="ChEBI" id="CHEBI:33019"/>
        <dbReference type="ChEBI" id="CHEBI:37563"/>
        <dbReference type="ChEBI" id="CHEBI:57823"/>
        <dbReference type="ChEBI" id="CHEBI:58262"/>
        <dbReference type="EC" id="2.7.7.60"/>
    </reaction>
</comment>
<sequence length="242" mass="26616">MTGIQCIPVVVAAGQGKRMGGQIQKQYLVLDKQPVLIRTLDQFDRHGGMDRIILVVPEKDVDVCRTQMIAPRQFTCHIHLVAGGKNRQTSVQNGIDMAMALVRDPARCLVLIHDGVRPFVPHYLMDQLMQTALETGVCIPVLPVTDTLKQVDARGEIVKTVDRSQMFRAQTPQVFRLDLISQAMNHAADTGFDGTDDASVMEHAGFNVKTIPGDPANIKLTTPHDLLLARHILALQKSGDPS</sequence>
<dbReference type="CDD" id="cd02516">
    <property type="entry name" value="CDP-ME_synthetase"/>
    <property type="match status" value="1"/>
</dbReference>
<dbReference type="InterPro" id="IPR018294">
    <property type="entry name" value="ISPD_synthase_CS"/>
</dbReference>
<evidence type="ECO:0000256" key="4">
    <source>
        <dbReference type="ARBA" id="ARBA00022679"/>
    </source>
</evidence>
<dbReference type="PANTHER" id="PTHR32125">
    <property type="entry name" value="2-C-METHYL-D-ERYTHRITOL 4-PHOSPHATE CYTIDYLYLTRANSFERASE, CHLOROPLASTIC"/>
    <property type="match status" value="1"/>
</dbReference>
<name>A0A931GBI0_9BACT</name>
<reference evidence="8" key="1">
    <citation type="submission" date="2020-07" db="EMBL/GenBank/DDBJ databases">
        <title>Severe corrosion of carbon steel in oil field produced water can be linked to methanogenic archaea containing a special type of NiFe hydrogenase.</title>
        <authorList>
            <person name="Lahme S."/>
            <person name="Mand J."/>
            <person name="Longwell J."/>
            <person name="Smith R."/>
            <person name="Enning D."/>
        </authorList>
    </citation>
    <scope>NUCLEOTIDE SEQUENCE</scope>
    <source>
        <strain evidence="8">MIC098Bin6</strain>
    </source>
</reference>
<dbReference type="EC" id="2.7.7.60" evidence="7"/>